<name>A0A545TQU3_9PROT</name>
<evidence type="ECO:0000313" key="2">
    <source>
        <dbReference type="EMBL" id="TQV79594.1"/>
    </source>
</evidence>
<protein>
    <submittedName>
        <fullName evidence="2">DUF4166 domain-containing protein</fullName>
    </submittedName>
</protein>
<organism evidence="2 3">
    <name type="scientific">Denitrobaculum tricleocarpae</name>
    <dbReference type="NCBI Taxonomy" id="2591009"/>
    <lineage>
        <taxon>Bacteria</taxon>
        <taxon>Pseudomonadati</taxon>
        <taxon>Pseudomonadota</taxon>
        <taxon>Alphaproteobacteria</taxon>
        <taxon>Rhodospirillales</taxon>
        <taxon>Rhodospirillaceae</taxon>
        <taxon>Denitrobaculum</taxon>
    </lineage>
</organism>
<dbReference type="OrthoDB" id="8844917at2"/>
<comment type="caution">
    <text evidence="2">The sequence shown here is derived from an EMBL/GenBank/DDBJ whole genome shotgun (WGS) entry which is preliminary data.</text>
</comment>
<feature type="domain" description="DUF4166" evidence="1">
    <location>
        <begin position="59"/>
        <end position="238"/>
    </location>
</feature>
<dbReference type="Proteomes" id="UP000315252">
    <property type="component" value="Unassembled WGS sequence"/>
</dbReference>
<dbReference type="AlphaFoldDB" id="A0A545TQU3"/>
<dbReference type="Pfam" id="PF13761">
    <property type="entry name" value="DUF4166"/>
    <property type="match status" value="1"/>
</dbReference>
<reference evidence="2 3" key="1">
    <citation type="submission" date="2019-06" db="EMBL/GenBank/DDBJ databases">
        <title>Whole genome sequence for Rhodospirillaceae sp. R148.</title>
        <authorList>
            <person name="Wang G."/>
        </authorList>
    </citation>
    <scope>NUCLEOTIDE SEQUENCE [LARGE SCALE GENOMIC DNA]</scope>
    <source>
        <strain evidence="2 3">R148</strain>
    </source>
</reference>
<accession>A0A545TQU3</accession>
<evidence type="ECO:0000313" key="3">
    <source>
        <dbReference type="Proteomes" id="UP000315252"/>
    </source>
</evidence>
<dbReference type="InterPro" id="IPR025311">
    <property type="entry name" value="DUF4166"/>
</dbReference>
<dbReference type="RefSeq" id="WP_142896775.1">
    <property type="nucleotide sequence ID" value="NZ_ML660055.1"/>
</dbReference>
<keyword evidence="3" id="KW-1185">Reference proteome</keyword>
<proteinExistence type="predicted"/>
<gene>
    <name evidence="2" type="ORF">FKG95_12765</name>
</gene>
<evidence type="ECO:0000259" key="1">
    <source>
        <dbReference type="Pfam" id="PF13761"/>
    </source>
</evidence>
<sequence length="242" mass="27252">MDAGSLIQPALERKARPAWAARFARSLSRKPSRQSGVAPSGSVKQDFAALVGPEGWLRLSPLIRSRFACSAGMKDITYEGTMKSVRCSRTGYLLAQLCRLFGTPLAPFEGRDIPIEVQVHDDPEKGGVAWDRIYFFPGRKPITVTSTKVFTGDGKMLLECVGGGFGMRLKVFEQDRKLHFRSESYFWRFAGLTVRLPDWLTPGVAHVVHSDLGSGWFRFEMTMRHRHLGESFYQDGTFKEKE</sequence>
<dbReference type="EMBL" id="VHSH01000004">
    <property type="protein sequence ID" value="TQV79594.1"/>
    <property type="molecule type" value="Genomic_DNA"/>
</dbReference>